<evidence type="ECO:0000256" key="3">
    <source>
        <dbReference type="ARBA" id="ARBA00022692"/>
    </source>
</evidence>
<evidence type="ECO:0000256" key="5">
    <source>
        <dbReference type="ARBA" id="ARBA00023004"/>
    </source>
</evidence>
<dbReference type="KEGG" id="amr:AM1_H0061"/>
<keyword evidence="10" id="KW-1185">Reference proteome</keyword>
<dbReference type="EMBL" id="CP000845">
    <property type="protein sequence ID" value="ABW33411.1"/>
    <property type="molecule type" value="Genomic_DNA"/>
</dbReference>
<proteinExistence type="predicted"/>
<keyword evidence="6 7" id="KW-0472">Membrane</keyword>
<keyword evidence="9" id="KW-0614">Plasmid</keyword>
<sequence length="189" mass="22072">MSILDSPPYANWLGFGAALLYVVTLLPTILRIVFPSLKETGIPKKLLLQRRLLGLVAFILSIVHGYLMIIKREIDFLDIQTYWIYSQGIFTFTIFLLLAFTSNDWSVKKLKKNWKKLHQLTYLAMFLLLWHIIDKMWGHWTWLTPPSLLMIGIVTFLFLIRILYENNLLKKAPKQAPEKPKSPEPSNKN</sequence>
<feature type="transmembrane region" description="Helical" evidence="7">
    <location>
        <begin position="146"/>
        <end position="164"/>
    </location>
</feature>
<feature type="domain" description="Ferric oxidoreductase" evidence="8">
    <location>
        <begin position="14"/>
        <end position="128"/>
    </location>
</feature>
<protein>
    <submittedName>
        <fullName evidence="9">Ferric reductase like transmembrane component family</fullName>
    </submittedName>
</protein>
<dbReference type="Proteomes" id="UP000000268">
    <property type="component" value="Plasmid pREB8"/>
</dbReference>
<dbReference type="AlphaFoldDB" id="A8ZQX5"/>
<keyword evidence="4 7" id="KW-1133">Transmembrane helix</keyword>
<dbReference type="PANTHER" id="PTHR36964:SF1">
    <property type="entry name" value="PROTEIN-METHIONINE-SULFOXIDE REDUCTASE HEME-BINDING SUBUNIT MSRQ"/>
    <property type="match status" value="1"/>
</dbReference>
<accession>A8ZQX5</accession>
<dbReference type="OrthoDB" id="9788328at2"/>
<comment type="subcellular location">
    <subcellularLocation>
        <location evidence="1">Membrane</location>
        <topology evidence="1">Multi-pass membrane protein</topology>
    </subcellularLocation>
</comment>
<evidence type="ECO:0000313" key="9">
    <source>
        <dbReference type="EMBL" id="ABW33411.1"/>
    </source>
</evidence>
<organism evidence="9 10">
    <name type="scientific">Acaryochloris marina (strain MBIC 11017)</name>
    <dbReference type="NCBI Taxonomy" id="329726"/>
    <lineage>
        <taxon>Bacteria</taxon>
        <taxon>Bacillati</taxon>
        <taxon>Cyanobacteriota</taxon>
        <taxon>Cyanophyceae</taxon>
        <taxon>Acaryochloridales</taxon>
        <taxon>Acaryochloridaceae</taxon>
        <taxon>Acaryochloris</taxon>
    </lineage>
</organism>
<dbReference type="InterPro" id="IPR022837">
    <property type="entry name" value="MsrQ-like"/>
</dbReference>
<dbReference type="Pfam" id="PF01794">
    <property type="entry name" value="Ferric_reduct"/>
    <property type="match status" value="1"/>
</dbReference>
<keyword evidence="5" id="KW-0408">Iron</keyword>
<evidence type="ECO:0000259" key="8">
    <source>
        <dbReference type="Pfam" id="PF01794"/>
    </source>
</evidence>
<evidence type="ECO:0000256" key="7">
    <source>
        <dbReference type="SAM" id="Phobius"/>
    </source>
</evidence>
<dbReference type="HOGENOM" id="CLU_1465897_0_0_3"/>
<geneLocation type="plasmid" evidence="9 10">
    <name>pREB8</name>
</geneLocation>
<evidence type="ECO:0000313" key="10">
    <source>
        <dbReference type="Proteomes" id="UP000000268"/>
    </source>
</evidence>
<keyword evidence="2" id="KW-0813">Transport</keyword>
<dbReference type="GO" id="GO:0020037">
    <property type="term" value="F:heme binding"/>
    <property type="evidence" value="ECO:0007669"/>
    <property type="project" value="TreeGrafter"/>
</dbReference>
<dbReference type="RefSeq" id="WP_012168472.1">
    <property type="nucleotide sequence ID" value="NC_009933.1"/>
</dbReference>
<dbReference type="GO" id="GO:0005886">
    <property type="term" value="C:plasma membrane"/>
    <property type="evidence" value="ECO:0007669"/>
    <property type="project" value="TreeGrafter"/>
</dbReference>
<dbReference type="GO" id="GO:0016679">
    <property type="term" value="F:oxidoreductase activity, acting on diphenols and related substances as donors"/>
    <property type="evidence" value="ECO:0007669"/>
    <property type="project" value="TreeGrafter"/>
</dbReference>
<evidence type="ECO:0000256" key="2">
    <source>
        <dbReference type="ARBA" id="ARBA00022448"/>
    </source>
</evidence>
<reference evidence="9 10" key="1">
    <citation type="journal article" date="2008" name="Proc. Natl. Acad. Sci. U.S.A.">
        <title>Niche adaptation and genome expansion in the chlorophyll d-producing cyanobacterium Acaryochloris marina.</title>
        <authorList>
            <person name="Swingley W.D."/>
            <person name="Chen M."/>
            <person name="Cheung P.C."/>
            <person name="Conrad A.L."/>
            <person name="Dejesa L.C."/>
            <person name="Hao J."/>
            <person name="Honchak B.M."/>
            <person name="Karbach L.E."/>
            <person name="Kurdoglu A."/>
            <person name="Lahiri S."/>
            <person name="Mastrian S.D."/>
            <person name="Miyashita H."/>
            <person name="Page L."/>
            <person name="Ramakrishna P."/>
            <person name="Satoh S."/>
            <person name="Sattley W.M."/>
            <person name="Shimada Y."/>
            <person name="Taylor H.L."/>
            <person name="Tomo T."/>
            <person name="Tsuchiya T."/>
            <person name="Wang Z.T."/>
            <person name="Raymond J."/>
            <person name="Mimuro M."/>
            <person name="Blankenship R.E."/>
            <person name="Touchman J.W."/>
        </authorList>
    </citation>
    <scope>NUCLEOTIDE SEQUENCE [LARGE SCALE GENOMIC DNA]</scope>
    <source>
        <strain evidence="10">MBIC 11017</strain>
        <plasmid evidence="10">Plasmid pREB8</plasmid>
    </source>
</reference>
<keyword evidence="3 7" id="KW-0812">Transmembrane</keyword>
<evidence type="ECO:0000256" key="6">
    <source>
        <dbReference type="ARBA" id="ARBA00023136"/>
    </source>
</evidence>
<dbReference type="InterPro" id="IPR013130">
    <property type="entry name" value="Fe3_Rdtase_TM_dom"/>
</dbReference>
<dbReference type="GO" id="GO:0010181">
    <property type="term" value="F:FMN binding"/>
    <property type="evidence" value="ECO:0007669"/>
    <property type="project" value="TreeGrafter"/>
</dbReference>
<feature type="transmembrane region" description="Helical" evidence="7">
    <location>
        <begin position="82"/>
        <end position="100"/>
    </location>
</feature>
<evidence type="ECO:0000256" key="1">
    <source>
        <dbReference type="ARBA" id="ARBA00004141"/>
    </source>
</evidence>
<feature type="transmembrane region" description="Helical" evidence="7">
    <location>
        <begin position="120"/>
        <end position="140"/>
    </location>
</feature>
<name>A8ZQX5_ACAM1</name>
<evidence type="ECO:0000256" key="4">
    <source>
        <dbReference type="ARBA" id="ARBA00022989"/>
    </source>
</evidence>
<feature type="transmembrane region" description="Helical" evidence="7">
    <location>
        <begin position="52"/>
        <end position="70"/>
    </location>
</feature>
<gene>
    <name evidence="9" type="ordered locus">AM1_H0061</name>
</gene>
<dbReference type="PANTHER" id="PTHR36964">
    <property type="entry name" value="PROTEIN-METHIONINE-SULFOXIDE REDUCTASE HEME-BINDING SUBUNIT MSRQ"/>
    <property type="match status" value="1"/>
</dbReference>
<feature type="transmembrane region" description="Helical" evidence="7">
    <location>
        <begin position="12"/>
        <end position="32"/>
    </location>
</feature>